<comment type="caution">
    <text evidence="1">The sequence shown here is derived from an EMBL/GenBank/DDBJ whole genome shotgun (WGS) entry which is preliminary data.</text>
</comment>
<protein>
    <submittedName>
        <fullName evidence="1">Uncharacterized protein</fullName>
    </submittedName>
</protein>
<name>A0A1R3K1N4_COCAP</name>
<evidence type="ECO:0000313" key="2">
    <source>
        <dbReference type="Proteomes" id="UP000188268"/>
    </source>
</evidence>
<keyword evidence="2" id="KW-1185">Reference proteome</keyword>
<dbReference type="AlphaFoldDB" id="A0A1R3K1N4"/>
<reference evidence="1 2" key="1">
    <citation type="submission" date="2013-09" db="EMBL/GenBank/DDBJ databases">
        <title>Corchorus capsularis genome sequencing.</title>
        <authorList>
            <person name="Alam M."/>
            <person name="Haque M.S."/>
            <person name="Islam M.S."/>
            <person name="Emdad E.M."/>
            <person name="Islam M.M."/>
            <person name="Ahmed B."/>
            <person name="Halim A."/>
            <person name="Hossen Q.M.M."/>
            <person name="Hossain M.Z."/>
            <person name="Ahmed R."/>
            <person name="Khan M.M."/>
            <person name="Islam R."/>
            <person name="Rashid M.M."/>
            <person name="Khan S.A."/>
            <person name="Rahman M.S."/>
            <person name="Alam M."/>
        </authorList>
    </citation>
    <scope>NUCLEOTIDE SEQUENCE [LARGE SCALE GENOMIC DNA]</scope>
    <source>
        <strain evidence="2">cv. CVL-1</strain>
        <tissue evidence="1">Whole seedling</tissue>
    </source>
</reference>
<dbReference type="Proteomes" id="UP000188268">
    <property type="component" value="Unassembled WGS sequence"/>
</dbReference>
<feature type="non-terminal residue" evidence="1">
    <location>
        <position position="1"/>
    </location>
</feature>
<gene>
    <name evidence="1" type="ORF">CCACVL1_03213</name>
</gene>
<dbReference type="Gramene" id="OMP00999">
    <property type="protein sequence ID" value="OMP00999"/>
    <property type="gene ID" value="CCACVL1_03213"/>
</dbReference>
<dbReference type="EMBL" id="AWWV01006546">
    <property type="protein sequence ID" value="OMP00999.1"/>
    <property type="molecule type" value="Genomic_DNA"/>
</dbReference>
<evidence type="ECO:0000313" key="1">
    <source>
        <dbReference type="EMBL" id="OMP00999.1"/>
    </source>
</evidence>
<accession>A0A1R3K1N4</accession>
<organism evidence="1 2">
    <name type="scientific">Corchorus capsularis</name>
    <name type="common">Jute</name>
    <dbReference type="NCBI Taxonomy" id="210143"/>
    <lineage>
        <taxon>Eukaryota</taxon>
        <taxon>Viridiplantae</taxon>
        <taxon>Streptophyta</taxon>
        <taxon>Embryophyta</taxon>
        <taxon>Tracheophyta</taxon>
        <taxon>Spermatophyta</taxon>
        <taxon>Magnoliopsida</taxon>
        <taxon>eudicotyledons</taxon>
        <taxon>Gunneridae</taxon>
        <taxon>Pentapetalae</taxon>
        <taxon>rosids</taxon>
        <taxon>malvids</taxon>
        <taxon>Malvales</taxon>
        <taxon>Malvaceae</taxon>
        <taxon>Grewioideae</taxon>
        <taxon>Apeibeae</taxon>
        <taxon>Corchorus</taxon>
    </lineage>
</organism>
<sequence>ASYGFSGFLSRSREVNIVVGNNPDKLVGKIGFRSCFFIPS</sequence>
<proteinExistence type="predicted"/>